<dbReference type="EMBL" id="RQVS01000005">
    <property type="protein sequence ID" value="RRJ87216.1"/>
    <property type="molecule type" value="Genomic_DNA"/>
</dbReference>
<reference evidence="10 11" key="1">
    <citation type="submission" date="2018-11" db="EMBL/GenBank/DDBJ databases">
        <title>YIM 102482-1 draft genome.</title>
        <authorList>
            <person name="Li G."/>
            <person name="Jiang Y."/>
        </authorList>
    </citation>
    <scope>NUCLEOTIDE SEQUENCE [LARGE SCALE GENOMIC DNA]</scope>
    <source>
        <strain evidence="10 11">YIM 102482-1</strain>
    </source>
</reference>
<keyword evidence="7 8" id="KW-0472">Membrane</keyword>
<comment type="caution">
    <text evidence="10">The sequence shown here is derived from an EMBL/GenBank/DDBJ whole genome shotgun (WGS) entry which is preliminary data.</text>
</comment>
<dbReference type="Proteomes" id="UP000274391">
    <property type="component" value="Unassembled WGS sequence"/>
</dbReference>
<dbReference type="OrthoDB" id="9803495at2"/>
<name>A0A3P3W012_9MICO</name>
<feature type="transmembrane region" description="Helical" evidence="9">
    <location>
        <begin position="132"/>
        <end position="154"/>
    </location>
</feature>
<feature type="transmembrane region" description="Helical" evidence="9">
    <location>
        <begin position="166"/>
        <end position="192"/>
    </location>
</feature>
<evidence type="ECO:0000256" key="7">
    <source>
        <dbReference type="ARBA" id="ARBA00023136"/>
    </source>
</evidence>
<evidence type="ECO:0000256" key="6">
    <source>
        <dbReference type="ARBA" id="ARBA00022989"/>
    </source>
</evidence>
<keyword evidence="5 9" id="KW-0812">Transmembrane</keyword>
<keyword evidence="4 8" id="KW-1003">Cell membrane</keyword>
<evidence type="ECO:0000256" key="2">
    <source>
        <dbReference type="ARBA" id="ARBA00010692"/>
    </source>
</evidence>
<dbReference type="PANTHER" id="PTHR34295:SF4">
    <property type="entry name" value="BIOTIN TRANSPORTER BIOY-RELATED"/>
    <property type="match status" value="1"/>
</dbReference>
<evidence type="ECO:0000256" key="5">
    <source>
        <dbReference type="ARBA" id="ARBA00022692"/>
    </source>
</evidence>
<organism evidence="10 11">
    <name type="scientific">Gulosibacter macacae</name>
    <dbReference type="NCBI Taxonomy" id="2488791"/>
    <lineage>
        <taxon>Bacteria</taxon>
        <taxon>Bacillati</taxon>
        <taxon>Actinomycetota</taxon>
        <taxon>Actinomycetes</taxon>
        <taxon>Micrococcales</taxon>
        <taxon>Microbacteriaceae</taxon>
        <taxon>Gulosibacter</taxon>
    </lineage>
</organism>
<evidence type="ECO:0000256" key="4">
    <source>
        <dbReference type="ARBA" id="ARBA00022475"/>
    </source>
</evidence>
<dbReference type="Gene3D" id="1.10.1760.20">
    <property type="match status" value="1"/>
</dbReference>
<comment type="similarity">
    <text evidence="2 8">Belongs to the BioY family.</text>
</comment>
<proteinExistence type="inferred from homology"/>
<dbReference type="InterPro" id="IPR003784">
    <property type="entry name" value="BioY"/>
</dbReference>
<dbReference type="PANTHER" id="PTHR34295">
    <property type="entry name" value="BIOTIN TRANSPORTER BIOY"/>
    <property type="match status" value="1"/>
</dbReference>
<evidence type="ECO:0000313" key="11">
    <source>
        <dbReference type="Proteomes" id="UP000274391"/>
    </source>
</evidence>
<feature type="transmembrane region" description="Helical" evidence="9">
    <location>
        <begin position="61"/>
        <end position="81"/>
    </location>
</feature>
<protein>
    <recommendedName>
        <fullName evidence="8">Biotin transporter</fullName>
    </recommendedName>
</protein>
<accession>A0A3P3W012</accession>
<evidence type="ECO:0000256" key="8">
    <source>
        <dbReference type="PIRNR" id="PIRNR016661"/>
    </source>
</evidence>
<keyword evidence="3 8" id="KW-0813">Transport</keyword>
<dbReference type="GO" id="GO:0005886">
    <property type="term" value="C:plasma membrane"/>
    <property type="evidence" value="ECO:0007669"/>
    <property type="project" value="UniProtKB-SubCell"/>
</dbReference>
<evidence type="ECO:0000256" key="9">
    <source>
        <dbReference type="SAM" id="Phobius"/>
    </source>
</evidence>
<dbReference type="GO" id="GO:0015225">
    <property type="term" value="F:biotin transmembrane transporter activity"/>
    <property type="evidence" value="ECO:0007669"/>
    <property type="project" value="UniProtKB-UniRule"/>
</dbReference>
<dbReference type="AlphaFoldDB" id="A0A3P3W012"/>
<feature type="transmembrane region" description="Helical" evidence="9">
    <location>
        <begin position="21"/>
        <end position="41"/>
    </location>
</feature>
<gene>
    <name evidence="10" type="ORF">EG850_05195</name>
</gene>
<comment type="subcellular location">
    <subcellularLocation>
        <location evidence="1 8">Cell membrane</location>
        <topology evidence="1 8">Multi-pass membrane protein</topology>
    </subcellularLocation>
</comment>
<evidence type="ECO:0000256" key="1">
    <source>
        <dbReference type="ARBA" id="ARBA00004651"/>
    </source>
</evidence>
<feature type="transmembrane region" description="Helical" evidence="9">
    <location>
        <begin position="88"/>
        <end position="112"/>
    </location>
</feature>
<keyword evidence="11" id="KW-1185">Reference proteome</keyword>
<sequence>MSTQLWRLDATRFEAADLARIAVFAALIAVLGLPGAINVGVVPITLQTLGVMLAGAVLGPLRGAAAVATFIALVAVGLPLLSGGRGGLGVFAGPTAGYLTGWLLGVIVIGLIVRAGARRAGAGRAGASGPSWWRVALGAIVGGILAIYAVGIPVQSLITGMPLGETVVTSLIFLPGDLIKVVLTVIVSMALWRAYPAAFRWPVPAKNAQTEHRDAV</sequence>
<dbReference type="Pfam" id="PF02632">
    <property type="entry name" value="BioY"/>
    <property type="match status" value="1"/>
</dbReference>
<evidence type="ECO:0000256" key="3">
    <source>
        <dbReference type="ARBA" id="ARBA00022448"/>
    </source>
</evidence>
<keyword evidence="6 9" id="KW-1133">Transmembrane helix</keyword>
<evidence type="ECO:0000313" key="10">
    <source>
        <dbReference type="EMBL" id="RRJ87216.1"/>
    </source>
</evidence>
<dbReference type="RefSeq" id="WP_124970990.1">
    <property type="nucleotide sequence ID" value="NZ_RQVS01000005.1"/>
</dbReference>
<dbReference type="PIRSF" id="PIRSF016661">
    <property type="entry name" value="BioY"/>
    <property type="match status" value="1"/>
</dbReference>